<sequence length="399" mass="45575">MAPATFHPFLRLPPELRDIIYSFVLAGVADIDVDDDPEMTEHIDSHYWAVALFAVSKQVHDESMRIFHTVNTFITFETPWDDAHSEFRLKDHVQIIETAFGSTRLPPVFQKVHLHAKIDSQRVGTDQYSRGRTIVLTFDDLERVCKLWMYTDINRNCALNGTLRLTLTVNNPVGPDPPPLALQKRLLEPFGYIKNLRALEVNGMQHEEATMSMKALMDVPLEPAEDRLAATTQLKDEGNAALKTDSRLAIKIYEKAFEKLHIICEGRRRHEWGDIWFDRTMKYGEFEGQNGLKIRTQLRTRLVANVMKAYLDMGEFEETIFWGKRSHNIINGHFGPHHGPIPSFPAAPQLGKIYYRLGVALKAIGETSEARHYLSIALSFLPEDQTIRQLLSTVQLTLG</sequence>
<dbReference type="OrthoDB" id="5229512at2759"/>
<dbReference type="Proteomes" id="UP000799640">
    <property type="component" value="Unassembled WGS sequence"/>
</dbReference>
<dbReference type="AlphaFoldDB" id="A0A6G1HPN1"/>
<dbReference type="PANTHER" id="PTHR42085:SF2">
    <property type="entry name" value="F-BOX DOMAIN-CONTAINING PROTEIN"/>
    <property type="match status" value="1"/>
</dbReference>
<accession>A0A6G1HPN1</accession>
<dbReference type="InterPro" id="IPR019734">
    <property type="entry name" value="TPR_rpt"/>
</dbReference>
<dbReference type="PROSITE" id="PS50005">
    <property type="entry name" value="TPR"/>
    <property type="match status" value="1"/>
</dbReference>
<reference evidence="2" key="1">
    <citation type="journal article" date="2020" name="Stud. Mycol.">
        <title>101 Dothideomycetes genomes: a test case for predicting lifestyles and emergence of pathogens.</title>
        <authorList>
            <person name="Haridas S."/>
            <person name="Albert R."/>
            <person name="Binder M."/>
            <person name="Bloem J."/>
            <person name="Labutti K."/>
            <person name="Salamov A."/>
            <person name="Andreopoulos B."/>
            <person name="Baker S."/>
            <person name="Barry K."/>
            <person name="Bills G."/>
            <person name="Bluhm B."/>
            <person name="Cannon C."/>
            <person name="Castanera R."/>
            <person name="Culley D."/>
            <person name="Daum C."/>
            <person name="Ezra D."/>
            <person name="Gonzalez J."/>
            <person name="Henrissat B."/>
            <person name="Kuo A."/>
            <person name="Liang C."/>
            <person name="Lipzen A."/>
            <person name="Lutzoni F."/>
            <person name="Magnuson J."/>
            <person name="Mondo S."/>
            <person name="Nolan M."/>
            <person name="Ohm R."/>
            <person name="Pangilinan J."/>
            <person name="Park H.-J."/>
            <person name="Ramirez L."/>
            <person name="Alfaro M."/>
            <person name="Sun H."/>
            <person name="Tritt A."/>
            <person name="Yoshinaga Y."/>
            <person name="Zwiers L.-H."/>
            <person name="Turgeon B."/>
            <person name="Goodwin S."/>
            <person name="Spatafora J."/>
            <person name="Crous P."/>
            <person name="Grigoriev I."/>
        </authorList>
    </citation>
    <scope>NUCLEOTIDE SEQUENCE</scope>
    <source>
        <strain evidence="2">CBS 262.69</strain>
    </source>
</reference>
<dbReference type="SUPFAM" id="SSF48452">
    <property type="entry name" value="TPR-like"/>
    <property type="match status" value="1"/>
</dbReference>
<proteinExistence type="predicted"/>
<evidence type="ECO:0000313" key="2">
    <source>
        <dbReference type="EMBL" id="KAF2398013.1"/>
    </source>
</evidence>
<dbReference type="InterPro" id="IPR038883">
    <property type="entry name" value="AN11006-like"/>
</dbReference>
<evidence type="ECO:0000313" key="3">
    <source>
        <dbReference type="Proteomes" id="UP000799640"/>
    </source>
</evidence>
<evidence type="ECO:0000256" key="1">
    <source>
        <dbReference type="PROSITE-ProRule" id="PRU00339"/>
    </source>
</evidence>
<feature type="repeat" description="TPR" evidence="1">
    <location>
        <begin position="351"/>
        <end position="384"/>
    </location>
</feature>
<organism evidence="2 3">
    <name type="scientific">Trichodelitschia bisporula</name>
    <dbReference type="NCBI Taxonomy" id="703511"/>
    <lineage>
        <taxon>Eukaryota</taxon>
        <taxon>Fungi</taxon>
        <taxon>Dikarya</taxon>
        <taxon>Ascomycota</taxon>
        <taxon>Pezizomycotina</taxon>
        <taxon>Dothideomycetes</taxon>
        <taxon>Dothideomycetes incertae sedis</taxon>
        <taxon>Phaeotrichales</taxon>
        <taxon>Phaeotrichaceae</taxon>
        <taxon>Trichodelitschia</taxon>
    </lineage>
</organism>
<dbReference type="InterPro" id="IPR011990">
    <property type="entry name" value="TPR-like_helical_dom_sf"/>
</dbReference>
<gene>
    <name evidence="2" type="ORF">EJ06DRAFT_532376</name>
</gene>
<name>A0A6G1HPN1_9PEZI</name>
<dbReference type="EMBL" id="ML996701">
    <property type="protein sequence ID" value="KAF2398013.1"/>
    <property type="molecule type" value="Genomic_DNA"/>
</dbReference>
<keyword evidence="3" id="KW-1185">Reference proteome</keyword>
<keyword evidence="1" id="KW-0802">TPR repeat</keyword>
<dbReference type="PANTHER" id="PTHR42085">
    <property type="entry name" value="F-BOX DOMAIN-CONTAINING PROTEIN"/>
    <property type="match status" value="1"/>
</dbReference>
<protein>
    <submittedName>
        <fullName evidence="2">Uncharacterized protein</fullName>
    </submittedName>
</protein>
<dbReference type="Gene3D" id="1.25.40.10">
    <property type="entry name" value="Tetratricopeptide repeat domain"/>
    <property type="match status" value="1"/>
</dbReference>